<reference evidence="3" key="1">
    <citation type="submission" date="2016-10" db="EMBL/GenBank/DDBJ databases">
        <authorList>
            <person name="Varghese N."/>
            <person name="Submissions S."/>
        </authorList>
    </citation>
    <scope>NUCLEOTIDE SEQUENCE [LARGE SCALE GENOMIC DNA]</scope>
    <source>
        <strain evidence="3">CGMCC 1.6775</strain>
    </source>
</reference>
<evidence type="ECO:0000313" key="3">
    <source>
        <dbReference type="Proteomes" id="UP000199339"/>
    </source>
</evidence>
<keyword evidence="3" id="KW-1185">Reference proteome</keyword>
<dbReference type="Proteomes" id="UP000199339">
    <property type="component" value="Unassembled WGS sequence"/>
</dbReference>
<dbReference type="AlphaFoldDB" id="A0A1I4W9L3"/>
<accession>A0A1I4W9L3</accession>
<evidence type="ECO:0000256" key="1">
    <source>
        <dbReference type="SAM" id="MobiDB-lite"/>
    </source>
</evidence>
<gene>
    <name evidence="2" type="ORF">SAMN04487961_2149</name>
</gene>
<dbReference type="EMBL" id="FOUR01000004">
    <property type="protein sequence ID" value="SFN09906.1"/>
    <property type="molecule type" value="Genomic_DNA"/>
</dbReference>
<protein>
    <submittedName>
        <fullName evidence="2">Uncharacterized protein</fullName>
    </submittedName>
</protein>
<organism evidence="2 3">
    <name type="scientific">Marinobacter pelagius</name>
    <dbReference type="NCBI Taxonomy" id="379482"/>
    <lineage>
        <taxon>Bacteria</taxon>
        <taxon>Pseudomonadati</taxon>
        <taxon>Pseudomonadota</taxon>
        <taxon>Gammaproteobacteria</taxon>
        <taxon>Pseudomonadales</taxon>
        <taxon>Marinobacteraceae</taxon>
        <taxon>Marinobacter</taxon>
    </lineage>
</organism>
<sequence>MLKTVSLAAPAETNGGILKQRVFYVTFGLNDRAGGLQPGHRGTCPGRLINPLPTPMLD</sequence>
<evidence type="ECO:0000313" key="2">
    <source>
        <dbReference type="EMBL" id="SFN09906.1"/>
    </source>
</evidence>
<name>A0A1I4W9L3_9GAMM</name>
<feature type="region of interest" description="Disordered" evidence="1">
    <location>
        <begin position="38"/>
        <end position="58"/>
    </location>
</feature>
<proteinExistence type="predicted"/>